<gene>
    <name evidence="8" type="ORF">PhaeoP88_04553</name>
</gene>
<feature type="signal peptide" evidence="6">
    <location>
        <begin position="1"/>
        <end position="23"/>
    </location>
</feature>
<comment type="similarity">
    <text evidence="2">Belongs to the bacterial solute-binding protein 8 family.</text>
</comment>
<dbReference type="GO" id="GO:0030288">
    <property type="term" value="C:outer membrane-bounded periplasmic space"/>
    <property type="evidence" value="ECO:0007669"/>
    <property type="project" value="TreeGrafter"/>
</dbReference>
<dbReference type="CDD" id="cd01140">
    <property type="entry name" value="FatB"/>
    <property type="match status" value="1"/>
</dbReference>
<feature type="chain" id="PRO_5014394716" evidence="6">
    <location>
        <begin position="24"/>
        <end position="327"/>
    </location>
</feature>
<proteinExistence type="inferred from homology"/>
<comment type="subcellular location">
    <subcellularLocation>
        <location evidence="1">Cell envelope</location>
    </subcellularLocation>
</comment>
<evidence type="ECO:0000313" key="9">
    <source>
        <dbReference type="Proteomes" id="UP000236447"/>
    </source>
</evidence>
<reference evidence="8 9" key="2">
    <citation type="journal article" date="2017" name="Genome Biol. Evol.">
        <title>Trajectories and Drivers of Genome Evolution in Surface-Associated Marine Phaeobacter.</title>
        <authorList>
            <person name="Freese H.M."/>
            <person name="Sikorski J."/>
            <person name="Bunk B."/>
            <person name="Scheuner C."/>
            <person name="Meier-Kolthoff J.P."/>
            <person name="Sproer C."/>
            <person name="Gram L."/>
            <person name="Overmann J."/>
        </authorList>
    </citation>
    <scope>NUCLEOTIDE SEQUENCE [LARGE SCALE GENOMIC DNA]</scope>
    <source>
        <strain evidence="8 9">P88</strain>
        <plasmid evidence="9">pp88_f</plasmid>
    </source>
</reference>
<dbReference type="Pfam" id="PF01497">
    <property type="entry name" value="Peripla_BP_2"/>
    <property type="match status" value="1"/>
</dbReference>
<keyword evidence="5 6" id="KW-0732">Signal</keyword>
<dbReference type="SUPFAM" id="SSF53807">
    <property type="entry name" value="Helical backbone' metal receptor"/>
    <property type="match status" value="1"/>
</dbReference>
<evidence type="ECO:0000256" key="1">
    <source>
        <dbReference type="ARBA" id="ARBA00004196"/>
    </source>
</evidence>
<dbReference type="RefSeq" id="WP_102884724.1">
    <property type="nucleotide sequence ID" value="NZ_CP010731.1"/>
</dbReference>
<evidence type="ECO:0000256" key="4">
    <source>
        <dbReference type="ARBA" id="ARBA00022496"/>
    </source>
</evidence>
<dbReference type="InterPro" id="IPR002491">
    <property type="entry name" value="ABC_transptr_periplasmic_BD"/>
</dbReference>
<dbReference type="Proteomes" id="UP000236447">
    <property type="component" value="Plasmid pP88_f"/>
</dbReference>
<dbReference type="PANTHER" id="PTHR30532">
    <property type="entry name" value="IRON III DICITRATE-BINDING PERIPLASMIC PROTEIN"/>
    <property type="match status" value="1"/>
</dbReference>
<dbReference type="InterPro" id="IPR033870">
    <property type="entry name" value="FatB"/>
</dbReference>
<dbReference type="AlphaFoldDB" id="A0A2I7KGZ7"/>
<evidence type="ECO:0000313" key="8">
    <source>
        <dbReference type="EMBL" id="AUR01865.1"/>
    </source>
</evidence>
<dbReference type="PANTHER" id="PTHR30532:SF28">
    <property type="entry name" value="PETROBACTIN-BINDING PROTEIN YCLQ"/>
    <property type="match status" value="1"/>
</dbReference>
<geneLocation type="plasmid" evidence="9">
    <name>pp88_f</name>
</geneLocation>
<dbReference type="PROSITE" id="PS50983">
    <property type="entry name" value="FE_B12_PBP"/>
    <property type="match status" value="1"/>
</dbReference>
<protein>
    <submittedName>
        <fullName evidence="8">Periplasmic binding protein</fullName>
    </submittedName>
</protein>
<keyword evidence="8" id="KW-0614">Plasmid</keyword>
<keyword evidence="4" id="KW-0406">Ion transport</keyword>
<keyword evidence="3" id="KW-0813">Transport</keyword>
<feature type="domain" description="Fe/B12 periplasmic-binding" evidence="7">
    <location>
        <begin position="52"/>
        <end position="327"/>
    </location>
</feature>
<dbReference type="InterPro" id="IPR051313">
    <property type="entry name" value="Bact_iron-sidero_bind"/>
</dbReference>
<dbReference type="GO" id="GO:1901678">
    <property type="term" value="P:iron coordination entity transport"/>
    <property type="evidence" value="ECO:0007669"/>
    <property type="project" value="UniProtKB-ARBA"/>
</dbReference>
<evidence type="ECO:0000256" key="2">
    <source>
        <dbReference type="ARBA" id="ARBA00008814"/>
    </source>
</evidence>
<dbReference type="Gene3D" id="3.40.50.1980">
    <property type="entry name" value="Nitrogenase molybdenum iron protein domain"/>
    <property type="match status" value="2"/>
</dbReference>
<dbReference type="EMBL" id="CP010731">
    <property type="protein sequence ID" value="AUR01865.1"/>
    <property type="molecule type" value="Genomic_DNA"/>
</dbReference>
<sequence length="327" mass="34064" precursor="true">MAKWTRLQLAAALMLGLAGPAAADQTTTDTDHATVPVMTALGMRELPAQPQKIVVLDIAAADTLAALEVPIAGLPSRLYVDYLNKQQAKAAPMGTLFEPDFEAIAGLAPDLIVAGGRSSRQVEALSEIAPTIDMTIWGASHVDLALSRLRSYGALMERSAAAATLETAFLAKLEAARAAVDGRGRALIVMTNGPKVTTYGAQSRFGWLHGALNLPEAVIEQPEATSGDEAQTAKAAEAATHGEAISFEYIAQANPDWLIVIDRASAIGQDNQAAAATLDNALVTGTEAWKKGQIIYLDSAAIYIAGGGIQSMTATLEQIRAGFAVGG</sequence>
<evidence type="ECO:0000256" key="5">
    <source>
        <dbReference type="ARBA" id="ARBA00022729"/>
    </source>
</evidence>
<organism evidence="8 9">
    <name type="scientific">Phaeobacter inhibens</name>
    <dbReference type="NCBI Taxonomy" id="221822"/>
    <lineage>
        <taxon>Bacteria</taxon>
        <taxon>Pseudomonadati</taxon>
        <taxon>Pseudomonadota</taxon>
        <taxon>Alphaproteobacteria</taxon>
        <taxon>Rhodobacterales</taxon>
        <taxon>Roseobacteraceae</taxon>
        <taxon>Phaeobacter</taxon>
    </lineage>
</organism>
<reference evidence="8 9" key="1">
    <citation type="journal article" date="2017" name="Front. Microbiol.">
        <title>Phaeobacter piscinae sp. nov., a species of the Roseobacter group and potential aquaculture probiont.</title>
        <authorList>
            <person name="Sonnenschein E.C."/>
            <person name="Phippen C.B.W."/>
            <person name="Nielsen K.F."/>
            <person name="Mateiu R.V."/>
            <person name="Melchiorsen J."/>
            <person name="Gram L."/>
            <person name="Overmann J."/>
            <person name="Freese H.M."/>
        </authorList>
    </citation>
    <scope>NUCLEOTIDE SEQUENCE [LARGE SCALE GENOMIC DNA]</scope>
    <source>
        <strain evidence="8 9">P88</strain>
        <plasmid evidence="9">pp88_f</plasmid>
    </source>
</reference>
<evidence type="ECO:0000256" key="3">
    <source>
        <dbReference type="ARBA" id="ARBA00022448"/>
    </source>
</evidence>
<keyword evidence="4" id="KW-0408">Iron</keyword>
<evidence type="ECO:0000256" key="6">
    <source>
        <dbReference type="SAM" id="SignalP"/>
    </source>
</evidence>
<keyword evidence="4" id="KW-0410">Iron transport</keyword>
<evidence type="ECO:0000259" key="7">
    <source>
        <dbReference type="PROSITE" id="PS50983"/>
    </source>
</evidence>
<accession>A0A2I7KGZ7</accession>
<name>A0A2I7KGZ7_9RHOB</name>